<comment type="caution">
    <text evidence="5">The sequence shown here is derived from an EMBL/GenBank/DDBJ whole genome shotgun (WGS) entry which is preliminary data.</text>
</comment>
<dbReference type="STRING" id="1121130.GCA_000519105_03395"/>
<evidence type="ECO:0000313" key="4">
    <source>
        <dbReference type="EMBL" id="RGV31355.1"/>
    </source>
</evidence>
<keyword evidence="1" id="KW-0732">Signal</keyword>
<evidence type="ECO:0000313" key="6">
    <source>
        <dbReference type="Proteomes" id="UP000283589"/>
    </source>
</evidence>
<organism evidence="5 7">
    <name type="scientific">Butyricimonas virosa</name>
    <dbReference type="NCBI Taxonomy" id="544645"/>
    <lineage>
        <taxon>Bacteria</taxon>
        <taxon>Pseudomonadati</taxon>
        <taxon>Bacteroidota</taxon>
        <taxon>Bacteroidia</taxon>
        <taxon>Bacteroidales</taxon>
        <taxon>Odoribacteraceae</taxon>
        <taxon>Butyricimonas</taxon>
    </lineage>
</organism>
<dbReference type="AlphaFoldDB" id="A0A413IMA7"/>
<dbReference type="RefSeq" id="WP_117722367.1">
    <property type="nucleotide sequence ID" value="NZ_CALBWO010000047.1"/>
</dbReference>
<evidence type="ECO:0000259" key="2">
    <source>
        <dbReference type="Pfam" id="PF00326"/>
    </source>
</evidence>
<dbReference type="Pfam" id="PF00326">
    <property type="entry name" value="Peptidase_S9"/>
    <property type="match status" value="1"/>
</dbReference>
<dbReference type="SUPFAM" id="SSF53474">
    <property type="entry name" value="alpha/beta-Hydrolases"/>
    <property type="match status" value="1"/>
</dbReference>
<evidence type="ECO:0000256" key="1">
    <source>
        <dbReference type="SAM" id="SignalP"/>
    </source>
</evidence>
<dbReference type="EMBL" id="QRZA01000034">
    <property type="protein sequence ID" value="RGV31355.1"/>
    <property type="molecule type" value="Genomic_DNA"/>
</dbReference>
<sequence length="780" mass="89715">MKKFIVYLFFLNLSCGLFAQNANYEQAEKAKSNRLPWNSDQLTPFFTQGSDDFWFREVKEGEEKYYYVDLKARKVEKLWDPVYLAAEMEKATGRKYDPKKFGFWKIYFNKGGEILNWMDGNVIFEYNRKTRKLSYTKKEINPSDMMPRRMRFDTGISPDGRYQVFGKEHNAYIRDLQDSTVVQLTFDGIPGFSYTDERETTKEVPLAPLWFDDSKNFCLFRQDLRGLGEVSYINCLKGRPLAQNSPIILVGDSVVLYNEITLYDVSTKTQKKVKIDKWQDQQMRILHSDTKANKLYLERRNRRNTMLDVCEVDLSTGDVKVIIHEEGDPYIGIELASITFLNDYKDIIWWSERTGHGHLYHYDGEGNLKNVITSGNWTAGKVVSIDEKNRTVYFQAYGVTPGENPSYAKICKANVDGKGKMVVLTPEEATHNVIFCPSKRFIIDAFSRPDLPYQFTVRDTRQGDLVFKLSELDLNDMYKQGWKMPETFSVKAADGETDLYGVMWKPFDFDSTKRYPIISCVYPGPQTDNVPLTFEVGSTNEALAQVGFIVVAFNHRGGLPLRGREYHSFGYNSIRDHALADDKCGLEQLIARHSFIDGDRVGIYGHSGGGMMSTAAICTYPDFYKACVSSAGNHDNNIYSQFFVESHYAIDEEVKVIEEKLETKDGRDSVIMREKTFYSVNLPTNMELAKNLKGHLMLIVGGMDGNVHPVQTIRMVDAFINHGKDVEFVLLPRGRHTYDGVSAWYFENKLRSHFAKYLLGDFKSSGFYDIEINEYEQIIK</sequence>
<feature type="chain" id="PRO_5036104203" evidence="1">
    <location>
        <begin position="20"/>
        <end position="780"/>
    </location>
</feature>
<gene>
    <name evidence="4" type="ORF">DWW18_17705</name>
    <name evidence="5" type="ORF">DXA50_11345</name>
</gene>
<dbReference type="Gene3D" id="3.40.50.1820">
    <property type="entry name" value="alpha/beta hydrolase"/>
    <property type="match status" value="1"/>
</dbReference>
<reference evidence="6 7" key="1">
    <citation type="submission" date="2018-08" db="EMBL/GenBank/DDBJ databases">
        <title>A genome reference for cultivated species of the human gut microbiota.</title>
        <authorList>
            <person name="Zou Y."/>
            <person name="Xue W."/>
            <person name="Luo G."/>
        </authorList>
    </citation>
    <scope>NUCLEOTIDE SEQUENCE [LARGE SCALE GENOMIC DNA]</scope>
    <source>
        <strain evidence="4 6">AF14-49</strain>
        <strain evidence="5 7">OF02-7</strain>
    </source>
</reference>
<dbReference type="PANTHER" id="PTHR11731:SF193">
    <property type="entry name" value="DIPEPTIDYL PEPTIDASE 9"/>
    <property type="match status" value="1"/>
</dbReference>
<dbReference type="EMBL" id="QSCR01000019">
    <property type="protein sequence ID" value="RGY16414.1"/>
    <property type="molecule type" value="Genomic_DNA"/>
</dbReference>
<proteinExistence type="predicted"/>
<feature type="domain" description="Peptidase S9 prolyl oligopeptidase catalytic" evidence="2">
    <location>
        <begin position="541"/>
        <end position="739"/>
    </location>
</feature>
<evidence type="ECO:0000259" key="3">
    <source>
        <dbReference type="Pfam" id="PF00930"/>
    </source>
</evidence>
<dbReference type="GO" id="GO:0008239">
    <property type="term" value="F:dipeptidyl-peptidase activity"/>
    <property type="evidence" value="ECO:0007669"/>
    <property type="project" value="TreeGrafter"/>
</dbReference>
<feature type="signal peptide" evidence="1">
    <location>
        <begin position="1"/>
        <end position="19"/>
    </location>
</feature>
<dbReference type="Proteomes" id="UP000283589">
    <property type="component" value="Unassembled WGS sequence"/>
</dbReference>
<dbReference type="InterPro" id="IPR002469">
    <property type="entry name" value="Peptidase_S9B_N"/>
</dbReference>
<name>A0A413IMA7_9BACT</name>
<protein>
    <submittedName>
        <fullName evidence="5">S9 family peptidase</fullName>
    </submittedName>
</protein>
<dbReference type="GO" id="GO:0008236">
    <property type="term" value="F:serine-type peptidase activity"/>
    <property type="evidence" value="ECO:0007669"/>
    <property type="project" value="InterPro"/>
</dbReference>
<feature type="domain" description="Dipeptidylpeptidase IV N-terminal" evidence="3">
    <location>
        <begin position="149"/>
        <end position="453"/>
    </location>
</feature>
<dbReference type="InterPro" id="IPR050278">
    <property type="entry name" value="Serine_Prot_S9B/DPPIV"/>
</dbReference>
<dbReference type="Proteomes" id="UP000286063">
    <property type="component" value="Unassembled WGS sequence"/>
</dbReference>
<dbReference type="OrthoDB" id="108903at2"/>
<dbReference type="GO" id="GO:0006508">
    <property type="term" value="P:proteolysis"/>
    <property type="evidence" value="ECO:0007669"/>
    <property type="project" value="InterPro"/>
</dbReference>
<accession>A0A413IMA7</accession>
<dbReference type="Pfam" id="PF00930">
    <property type="entry name" value="DPPIV_N"/>
    <property type="match status" value="1"/>
</dbReference>
<dbReference type="PANTHER" id="PTHR11731">
    <property type="entry name" value="PROTEASE FAMILY S9B,C DIPEPTIDYL-PEPTIDASE IV-RELATED"/>
    <property type="match status" value="1"/>
</dbReference>
<dbReference type="SUPFAM" id="SSF82171">
    <property type="entry name" value="DPP6 N-terminal domain-like"/>
    <property type="match status" value="1"/>
</dbReference>
<dbReference type="InterPro" id="IPR029058">
    <property type="entry name" value="AB_hydrolase_fold"/>
</dbReference>
<dbReference type="Gene3D" id="2.140.10.30">
    <property type="entry name" value="Dipeptidylpeptidase IV, N-terminal domain"/>
    <property type="match status" value="1"/>
</dbReference>
<evidence type="ECO:0000313" key="7">
    <source>
        <dbReference type="Proteomes" id="UP000286063"/>
    </source>
</evidence>
<evidence type="ECO:0000313" key="5">
    <source>
        <dbReference type="EMBL" id="RGY16414.1"/>
    </source>
</evidence>
<dbReference type="InterPro" id="IPR001375">
    <property type="entry name" value="Peptidase_S9_cat"/>
</dbReference>